<accession>A0ACB7WIM7</accession>
<comment type="caution">
    <text evidence="1">The sequence shown here is derived from an EMBL/GenBank/DDBJ whole genome shotgun (WGS) entry which is preliminary data.</text>
</comment>
<protein>
    <submittedName>
        <fullName evidence="1">E3 ubiquitin-protein ligase BRE1 protein</fullName>
    </submittedName>
</protein>
<sequence length="884" mass="101793">MGSTGEPDRKRRHFSSISPTAATAAKKQPLFPCSSSDEKKLDVAVLQYQNQKLVQQLQVQKVEYSVLENKFHQLKEKQKLYNDTLLVVNKSWERLVGDMETLSACTSGSTDGYDDLEGPHMLDDGASCPAEADFLSRLMENGATESCSDHVPSIVMEDDIQTRQVAAKNVVRNITSSINGIWKVNDKLATALILTLSEHELGQHLRKTTSDLQMEVKNFRVAISDLHLRHRLLADKVRSHRDIHVKKKAEHKQLSEELAKTVAELEESNSKLSILKAQRDGVQGAPFLFRALGNKQAGGDKIRDKQKELQDMESTFNELKELVSSRLVEIKSLHEERIDILNKLANLQNTLVDVKSIQSSNAFLLLAEQLEKSKSEVDQCRISLEKLQVERENYIWKEKEMNVKVDMVDVYQRISAFSESRVIELEQELRNLADKRIQLETKIEETSREAGRKEIISEFKALVASLPKDMEAMQSQLSNYKGASSGLHSLRAEVQSLSTILHRKATEIESLSDRSSQQLLEIKKLKAVVQDLRESDQELKLIIEMYRRECTDTRDVMEFRDMEFKAWAHVQSLKFSLDEHNLELRVKAANEAEAEAQHRLATAEAEIADLRQKLDMTGREICNLTETLKAKHEEGESYLSEIESIGQAYEDMQTQNQHLLQQITERDDYNIKLVMEGVKARQMQDALQYELQAMYREVQQANLFIDSNNLKLARLEDQLRIWLEQVRKLMEEQWQDSVALENAQRRLLDVQKECQHLRQSLDGVQPKLERSRLDVSELLVEVEKERYNKKRIEEDLETLTRKASNLRALTEGSTVLEKLKHELREYRGILKCNICHERQKEVVIAKCYHLFCNQCVRRTVESRHRKCPTCSTSFGPNDVKPIYI</sequence>
<keyword evidence="2" id="KW-1185">Reference proteome</keyword>
<organism evidence="1 2">
    <name type="scientific">Dioscorea alata</name>
    <name type="common">Purple yam</name>
    <dbReference type="NCBI Taxonomy" id="55571"/>
    <lineage>
        <taxon>Eukaryota</taxon>
        <taxon>Viridiplantae</taxon>
        <taxon>Streptophyta</taxon>
        <taxon>Embryophyta</taxon>
        <taxon>Tracheophyta</taxon>
        <taxon>Spermatophyta</taxon>
        <taxon>Magnoliopsida</taxon>
        <taxon>Liliopsida</taxon>
        <taxon>Dioscoreales</taxon>
        <taxon>Dioscoreaceae</taxon>
        <taxon>Dioscorea</taxon>
    </lineage>
</organism>
<dbReference type="Proteomes" id="UP000827976">
    <property type="component" value="Chromosome 4"/>
</dbReference>
<evidence type="ECO:0000313" key="1">
    <source>
        <dbReference type="EMBL" id="KAH7687600.1"/>
    </source>
</evidence>
<proteinExistence type="predicted"/>
<gene>
    <name evidence="1" type="ORF">IHE45_04G176300</name>
</gene>
<reference evidence="2" key="1">
    <citation type="journal article" date="2022" name="Nat. Commun.">
        <title>Chromosome evolution and the genetic basis of agronomically important traits in greater yam.</title>
        <authorList>
            <person name="Bredeson J.V."/>
            <person name="Lyons J.B."/>
            <person name="Oniyinde I.O."/>
            <person name="Okereke N.R."/>
            <person name="Kolade O."/>
            <person name="Nnabue I."/>
            <person name="Nwadili C.O."/>
            <person name="Hribova E."/>
            <person name="Parker M."/>
            <person name="Nwogha J."/>
            <person name="Shu S."/>
            <person name="Carlson J."/>
            <person name="Kariba R."/>
            <person name="Muthemba S."/>
            <person name="Knop K."/>
            <person name="Barton G.J."/>
            <person name="Sherwood A.V."/>
            <person name="Lopez-Montes A."/>
            <person name="Asiedu R."/>
            <person name="Jamnadass R."/>
            <person name="Muchugi A."/>
            <person name="Goodstein D."/>
            <person name="Egesi C.N."/>
            <person name="Featherston J."/>
            <person name="Asfaw A."/>
            <person name="Simpson G.G."/>
            <person name="Dolezel J."/>
            <person name="Hendre P.S."/>
            <person name="Van Deynze A."/>
            <person name="Kumar P.L."/>
            <person name="Obidiegwu J.E."/>
            <person name="Bhattacharjee R."/>
            <person name="Rokhsar D.S."/>
        </authorList>
    </citation>
    <scope>NUCLEOTIDE SEQUENCE [LARGE SCALE GENOMIC DNA]</scope>
    <source>
        <strain evidence="2">cv. TDa95/00328</strain>
    </source>
</reference>
<dbReference type="EMBL" id="CM037014">
    <property type="protein sequence ID" value="KAH7687600.1"/>
    <property type="molecule type" value="Genomic_DNA"/>
</dbReference>
<name>A0ACB7WIM7_DIOAL</name>
<evidence type="ECO:0000313" key="2">
    <source>
        <dbReference type="Proteomes" id="UP000827976"/>
    </source>
</evidence>